<feature type="transmembrane region" description="Helical" evidence="1">
    <location>
        <begin position="209"/>
        <end position="228"/>
    </location>
</feature>
<reference evidence="3 4" key="1">
    <citation type="submission" date="2018-11" db="EMBL/GenBank/DDBJ databases">
        <title>Bradyrhizobium sp. nov., isolated from effective nodules of peanut in China.</title>
        <authorList>
            <person name="Li Y."/>
        </authorList>
    </citation>
    <scope>NUCLEOTIDE SEQUENCE [LARGE SCALE GENOMIC DNA]</scope>
    <source>
        <strain evidence="3 4">CCBAU 51770</strain>
    </source>
</reference>
<dbReference type="GO" id="GO:0009103">
    <property type="term" value="P:lipopolysaccharide biosynthetic process"/>
    <property type="evidence" value="ECO:0007669"/>
    <property type="project" value="TreeGrafter"/>
</dbReference>
<proteinExistence type="predicted"/>
<feature type="transmembrane region" description="Helical" evidence="1">
    <location>
        <begin position="156"/>
        <end position="176"/>
    </location>
</feature>
<dbReference type="GO" id="GO:0016020">
    <property type="term" value="C:membrane"/>
    <property type="evidence" value="ECO:0007669"/>
    <property type="project" value="TreeGrafter"/>
</dbReference>
<dbReference type="PANTHER" id="PTHR23028:SF53">
    <property type="entry name" value="ACYL_TRANSF_3 DOMAIN-CONTAINING PROTEIN"/>
    <property type="match status" value="1"/>
</dbReference>
<sequence>MFNLNPTKNSTSITLDALRAIAAQAVCIGHGISFFMPQLRGGKFPLPQNVGVLLFFVLSGFLISYTLVERSSRDPQYGFSQFFIERAARIYSALLPCLIAIAAIDAATLHLIGNAALAASYNFKAFVANIFMLETYRGPLEHLSFLRSPTFGSGSPLWTLVIEWHIYLFVAALFFLGARPAAALLMIPIALVFGQIPTHYIFGALQDDGLGQSLFLLWLGGAYVYFLARGGWLPPRGISLAIVVASAATYFMVARPYAEYQPKTYPLLILFLFGMVGATQATRATSAAVLAQTVRFFSGYSFTLYLLHHTIMYPAFLLWKDGGWLIFGCTVILANVVAATLAVFTEMRHRQLAGYLFALGKPRSHA</sequence>
<keyword evidence="1" id="KW-1133">Transmembrane helix</keyword>
<feature type="transmembrane region" description="Helical" evidence="1">
    <location>
        <begin position="294"/>
        <end position="316"/>
    </location>
</feature>
<evidence type="ECO:0000313" key="4">
    <source>
        <dbReference type="Proteomes" id="UP000290174"/>
    </source>
</evidence>
<keyword evidence="3" id="KW-0012">Acyltransferase</keyword>
<accession>A0A4Q0QQ35</accession>
<feature type="transmembrane region" description="Helical" evidence="1">
    <location>
        <begin position="20"/>
        <end position="37"/>
    </location>
</feature>
<dbReference type="InterPro" id="IPR002656">
    <property type="entry name" value="Acyl_transf_3_dom"/>
</dbReference>
<dbReference type="PANTHER" id="PTHR23028">
    <property type="entry name" value="ACETYLTRANSFERASE"/>
    <property type="match status" value="1"/>
</dbReference>
<feature type="transmembrane region" description="Helical" evidence="1">
    <location>
        <begin position="88"/>
        <end position="108"/>
    </location>
</feature>
<comment type="caution">
    <text evidence="3">The sequence shown here is derived from an EMBL/GenBank/DDBJ whole genome shotgun (WGS) entry which is preliminary data.</text>
</comment>
<dbReference type="Proteomes" id="UP000290174">
    <property type="component" value="Unassembled WGS sequence"/>
</dbReference>
<dbReference type="Pfam" id="PF01757">
    <property type="entry name" value="Acyl_transf_3"/>
    <property type="match status" value="1"/>
</dbReference>
<feature type="transmembrane region" description="Helical" evidence="1">
    <location>
        <begin position="240"/>
        <end position="258"/>
    </location>
</feature>
<dbReference type="RefSeq" id="WP_128956027.1">
    <property type="nucleotide sequence ID" value="NZ_RKMK01000011.1"/>
</dbReference>
<dbReference type="AlphaFoldDB" id="A0A4Q0QQ35"/>
<keyword evidence="3" id="KW-0808">Transferase</keyword>
<gene>
    <name evidence="3" type="ORF">EAS61_15385</name>
</gene>
<feature type="transmembrane region" description="Helical" evidence="1">
    <location>
        <begin position="49"/>
        <end position="68"/>
    </location>
</feature>
<protein>
    <submittedName>
        <fullName evidence="3">Acyltransferase</fullName>
    </submittedName>
</protein>
<keyword evidence="1" id="KW-0812">Transmembrane</keyword>
<name>A0A4Q0QQ35_9BRAD</name>
<feature type="transmembrane region" description="Helical" evidence="1">
    <location>
        <begin position="322"/>
        <end position="344"/>
    </location>
</feature>
<feature type="transmembrane region" description="Helical" evidence="1">
    <location>
        <begin position="264"/>
        <end position="282"/>
    </location>
</feature>
<feature type="transmembrane region" description="Helical" evidence="1">
    <location>
        <begin position="183"/>
        <end position="203"/>
    </location>
</feature>
<organism evidence="3 4">
    <name type="scientific">Bradyrhizobium zhanjiangense</name>
    <dbReference type="NCBI Taxonomy" id="1325107"/>
    <lineage>
        <taxon>Bacteria</taxon>
        <taxon>Pseudomonadati</taxon>
        <taxon>Pseudomonadota</taxon>
        <taxon>Alphaproteobacteria</taxon>
        <taxon>Hyphomicrobiales</taxon>
        <taxon>Nitrobacteraceae</taxon>
        <taxon>Bradyrhizobium</taxon>
    </lineage>
</organism>
<dbReference type="GO" id="GO:0016747">
    <property type="term" value="F:acyltransferase activity, transferring groups other than amino-acyl groups"/>
    <property type="evidence" value="ECO:0007669"/>
    <property type="project" value="InterPro"/>
</dbReference>
<feature type="domain" description="Acyltransferase 3" evidence="2">
    <location>
        <begin position="15"/>
        <end position="341"/>
    </location>
</feature>
<evidence type="ECO:0000313" key="3">
    <source>
        <dbReference type="EMBL" id="RXG97373.1"/>
    </source>
</evidence>
<keyword evidence="1" id="KW-0472">Membrane</keyword>
<evidence type="ECO:0000259" key="2">
    <source>
        <dbReference type="Pfam" id="PF01757"/>
    </source>
</evidence>
<dbReference type="EMBL" id="RKMK01000011">
    <property type="protein sequence ID" value="RXG97373.1"/>
    <property type="molecule type" value="Genomic_DNA"/>
</dbReference>
<evidence type="ECO:0000256" key="1">
    <source>
        <dbReference type="SAM" id="Phobius"/>
    </source>
</evidence>
<dbReference type="InterPro" id="IPR050879">
    <property type="entry name" value="Acyltransferase_3"/>
</dbReference>